<dbReference type="KEGG" id="rmr:Rmar_1225"/>
<dbReference type="Pfam" id="PF13372">
    <property type="entry name" value="Alginate_exp"/>
    <property type="match status" value="1"/>
</dbReference>
<dbReference type="eggNOG" id="ENOG502Z7YP">
    <property type="taxonomic scope" value="Bacteria"/>
</dbReference>
<dbReference type="HOGENOM" id="CLU_045097_0_0_10"/>
<reference evidence="3 4" key="1">
    <citation type="journal article" date="2009" name="Stand. Genomic Sci.">
        <title>Complete genome sequence of Rhodothermus marinus type strain (R-10).</title>
        <authorList>
            <person name="Nolan M."/>
            <person name="Tindall B.J."/>
            <person name="Pomrenke H."/>
            <person name="Lapidus A."/>
            <person name="Copeland A."/>
            <person name="Glavina Del Rio T."/>
            <person name="Lucas S."/>
            <person name="Chen F."/>
            <person name="Tice H."/>
            <person name="Cheng J.F."/>
            <person name="Saunders E."/>
            <person name="Han C."/>
            <person name="Bruce D."/>
            <person name="Goodwin L."/>
            <person name="Chain P."/>
            <person name="Pitluck S."/>
            <person name="Ovchinikova G."/>
            <person name="Pati A."/>
            <person name="Ivanova N."/>
            <person name="Mavromatis K."/>
            <person name="Chen A."/>
            <person name="Palaniappan K."/>
            <person name="Land M."/>
            <person name="Hauser L."/>
            <person name="Chang Y.J."/>
            <person name="Jeffries C.D."/>
            <person name="Brettin T."/>
            <person name="Goker M."/>
            <person name="Bristow J."/>
            <person name="Eisen J.A."/>
            <person name="Markowitz V."/>
            <person name="Hugenholtz P."/>
            <person name="Kyrpides N.C."/>
            <person name="Klenk H.P."/>
            <person name="Detter J.C."/>
        </authorList>
    </citation>
    <scope>NUCLEOTIDE SEQUENCE [LARGE SCALE GENOMIC DNA]</scope>
    <source>
        <strain evidence="4">ATCC 43812 / DSM 4252 / R-10</strain>
    </source>
</reference>
<evidence type="ECO:0000313" key="4">
    <source>
        <dbReference type="Proteomes" id="UP000002221"/>
    </source>
</evidence>
<keyword evidence="4" id="KW-1185">Reference proteome</keyword>
<evidence type="ECO:0000259" key="2">
    <source>
        <dbReference type="Pfam" id="PF13372"/>
    </source>
</evidence>
<gene>
    <name evidence="3" type="ordered locus">Rmar_1225</name>
</gene>
<feature type="domain" description="Alginate export" evidence="2">
    <location>
        <begin position="39"/>
        <end position="253"/>
    </location>
</feature>
<dbReference type="EMBL" id="CP001807">
    <property type="protein sequence ID" value="ACY48115.1"/>
    <property type="molecule type" value="Genomic_DNA"/>
</dbReference>
<dbReference type="STRING" id="518766.Rmar_1225"/>
<keyword evidence="1" id="KW-0732">Signal</keyword>
<dbReference type="Gene3D" id="2.40.160.10">
    <property type="entry name" value="Porin"/>
    <property type="match status" value="1"/>
</dbReference>
<dbReference type="InterPro" id="IPR025388">
    <property type="entry name" value="Alginate_export_dom"/>
</dbReference>
<dbReference type="RefSeq" id="WP_012843727.1">
    <property type="nucleotide sequence ID" value="NC_013501.1"/>
</dbReference>
<dbReference type="AlphaFoldDB" id="D0MI07"/>
<protein>
    <recommendedName>
        <fullName evidence="2">Alginate export domain-containing protein</fullName>
    </recommendedName>
</protein>
<evidence type="ECO:0000256" key="1">
    <source>
        <dbReference type="SAM" id="SignalP"/>
    </source>
</evidence>
<accession>D0MI07</accession>
<evidence type="ECO:0000313" key="3">
    <source>
        <dbReference type="EMBL" id="ACY48115.1"/>
    </source>
</evidence>
<organism evidence="3 4">
    <name type="scientific">Rhodothermus marinus (strain ATCC 43812 / DSM 4252 / R-10)</name>
    <name type="common">Rhodothermus obamensis</name>
    <dbReference type="NCBI Taxonomy" id="518766"/>
    <lineage>
        <taxon>Bacteria</taxon>
        <taxon>Pseudomonadati</taxon>
        <taxon>Rhodothermota</taxon>
        <taxon>Rhodothermia</taxon>
        <taxon>Rhodothermales</taxon>
        <taxon>Rhodothermaceae</taxon>
        <taxon>Rhodothermus</taxon>
    </lineage>
</organism>
<feature type="chain" id="PRO_5003012117" description="Alginate export domain-containing protein" evidence="1">
    <location>
        <begin position="22"/>
        <end position="401"/>
    </location>
</feature>
<dbReference type="InterPro" id="IPR023614">
    <property type="entry name" value="Porin_dom_sf"/>
</dbReference>
<dbReference type="OrthoDB" id="1070463at2"/>
<name>D0MI07_RHOM4</name>
<feature type="signal peptide" evidence="1">
    <location>
        <begin position="1"/>
        <end position="21"/>
    </location>
</feature>
<sequence length="401" mass="45139">MRRLILFALGWGLAWAGSVRAGVPADTIRAQGTWGQVRLDARYRYELVDETGKETARASTLRLRVGYGTPAFEGFRAYAEVEGLKAVGADRYNSLRNGRTQYATVADPEKAELNQLWLEANLIPRTRLRVGRQRITYDNHRFIGNVGWRQLEQTYDAVALTSRPLPGLTIDGAYLWRVQNVLSQRQRLAAPLLHLAYTGWRVARVVAYGYWIGYEEAASAARSVQTYGIRLEGSRPLTDRLALRYTGEYAYQMDYRDNPNDFAVQYAHGLLGLTVRQQGWVVSATGALELFTSDDGVAFSTPLATLHAFQGWADRFLSTPPQGLRDLYVSLSVRRGRVQATGVYHDFASDDGDVAYGRELDLVAGYVLTPNLSLLVKYAAYEARAWSVDVQKYWLMMTFSF</sequence>
<dbReference type="Proteomes" id="UP000002221">
    <property type="component" value="Chromosome"/>
</dbReference>
<proteinExistence type="predicted"/>